<accession>A0AAV0J318</accession>
<feature type="region of interest" description="Disordered" evidence="7">
    <location>
        <begin position="1"/>
        <end position="48"/>
    </location>
</feature>
<dbReference type="InterPro" id="IPR036236">
    <property type="entry name" value="Znf_C2H2_sf"/>
</dbReference>
<evidence type="ECO:0000313" key="10">
    <source>
        <dbReference type="Proteomes" id="UP001154282"/>
    </source>
</evidence>
<keyword evidence="5" id="KW-0804">Transcription</keyword>
<feature type="compositionally biased region" description="Low complexity" evidence="7">
    <location>
        <begin position="1"/>
        <end position="36"/>
    </location>
</feature>
<evidence type="ECO:0000259" key="8">
    <source>
        <dbReference type="PROSITE" id="PS50808"/>
    </source>
</evidence>
<dbReference type="Pfam" id="PF02892">
    <property type="entry name" value="zf-BED"/>
    <property type="match status" value="1"/>
</dbReference>
<evidence type="ECO:0000256" key="4">
    <source>
        <dbReference type="ARBA" id="ARBA00023015"/>
    </source>
</evidence>
<keyword evidence="10" id="KW-1185">Reference proteome</keyword>
<evidence type="ECO:0000256" key="7">
    <source>
        <dbReference type="SAM" id="MobiDB-lite"/>
    </source>
</evidence>
<keyword evidence="2 6" id="KW-0863">Zinc-finger</keyword>
<dbReference type="Proteomes" id="UP001154282">
    <property type="component" value="Unassembled WGS sequence"/>
</dbReference>
<dbReference type="SMART" id="SM00614">
    <property type="entry name" value="ZnF_BED"/>
    <property type="match status" value="1"/>
</dbReference>
<evidence type="ECO:0000313" key="9">
    <source>
        <dbReference type="EMBL" id="CAI0404302.1"/>
    </source>
</evidence>
<keyword evidence="3" id="KW-0862">Zinc</keyword>
<protein>
    <recommendedName>
        <fullName evidence="8">BED-type domain-containing protein</fullName>
    </recommendedName>
</protein>
<name>A0AAV0J318_9ROSI</name>
<sequence length="246" mass="27544">MAQEAAAVANPQPQNQQAAAVTNPQPQNQQAAVTNPEAQNPEPTLAGNDEEVLDLGNLKSDVWNHFIKIKKGELIKAKCNHCKKLLAGESNNGTSHLRNHLKSCMQRKIHDGKQKVLGANFVTKGKREIVATQFNAAVSRQDLAVAVIMHGYSLSMVEHLYFRRFLSGLQPLFSVPTRNTLKSDIFKMYESEKSRIMKLIGGNKGRVAITTDMWTATNQKKGYMAVTTHYVDNSWILRSHLLRYDM</sequence>
<dbReference type="PANTHER" id="PTHR46481">
    <property type="entry name" value="ZINC FINGER BED DOMAIN-CONTAINING PROTEIN 4"/>
    <property type="match status" value="1"/>
</dbReference>
<dbReference type="InterPro" id="IPR003656">
    <property type="entry name" value="Znf_BED"/>
</dbReference>
<evidence type="ECO:0000256" key="6">
    <source>
        <dbReference type="PROSITE-ProRule" id="PRU00027"/>
    </source>
</evidence>
<reference evidence="9" key="1">
    <citation type="submission" date="2022-08" db="EMBL/GenBank/DDBJ databases">
        <authorList>
            <person name="Gutierrez-Valencia J."/>
        </authorList>
    </citation>
    <scope>NUCLEOTIDE SEQUENCE</scope>
</reference>
<dbReference type="InterPro" id="IPR012337">
    <property type="entry name" value="RNaseH-like_sf"/>
</dbReference>
<evidence type="ECO:0000256" key="2">
    <source>
        <dbReference type="ARBA" id="ARBA00022771"/>
    </source>
</evidence>
<proteinExistence type="predicted"/>
<dbReference type="PROSITE" id="PS50808">
    <property type="entry name" value="ZF_BED"/>
    <property type="match status" value="1"/>
</dbReference>
<keyword evidence="1" id="KW-0479">Metal-binding</keyword>
<keyword evidence="4" id="KW-0805">Transcription regulation</keyword>
<organism evidence="9 10">
    <name type="scientific">Linum tenue</name>
    <dbReference type="NCBI Taxonomy" id="586396"/>
    <lineage>
        <taxon>Eukaryota</taxon>
        <taxon>Viridiplantae</taxon>
        <taxon>Streptophyta</taxon>
        <taxon>Embryophyta</taxon>
        <taxon>Tracheophyta</taxon>
        <taxon>Spermatophyta</taxon>
        <taxon>Magnoliopsida</taxon>
        <taxon>eudicotyledons</taxon>
        <taxon>Gunneridae</taxon>
        <taxon>Pentapetalae</taxon>
        <taxon>rosids</taxon>
        <taxon>fabids</taxon>
        <taxon>Malpighiales</taxon>
        <taxon>Linaceae</taxon>
        <taxon>Linum</taxon>
    </lineage>
</organism>
<dbReference type="PANTHER" id="PTHR46481:SF11">
    <property type="entry name" value="ZINC FINGER BED DOMAIN-CONTAINING PROTEIN RICESLEEPER 2-LIKE"/>
    <property type="match status" value="1"/>
</dbReference>
<evidence type="ECO:0000256" key="1">
    <source>
        <dbReference type="ARBA" id="ARBA00022723"/>
    </source>
</evidence>
<dbReference type="SUPFAM" id="SSF53098">
    <property type="entry name" value="Ribonuclease H-like"/>
    <property type="match status" value="1"/>
</dbReference>
<comment type="caution">
    <text evidence="9">The sequence shown here is derived from an EMBL/GenBank/DDBJ whole genome shotgun (WGS) entry which is preliminary data.</text>
</comment>
<feature type="domain" description="BED-type" evidence="8">
    <location>
        <begin position="57"/>
        <end position="117"/>
    </location>
</feature>
<gene>
    <name evidence="9" type="ORF">LITE_LOCUS12399</name>
</gene>
<dbReference type="EMBL" id="CAMGYJ010000004">
    <property type="protein sequence ID" value="CAI0404302.1"/>
    <property type="molecule type" value="Genomic_DNA"/>
</dbReference>
<dbReference type="GO" id="GO:0008270">
    <property type="term" value="F:zinc ion binding"/>
    <property type="evidence" value="ECO:0007669"/>
    <property type="project" value="UniProtKB-KW"/>
</dbReference>
<dbReference type="AlphaFoldDB" id="A0AAV0J318"/>
<evidence type="ECO:0000256" key="3">
    <source>
        <dbReference type="ARBA" id="ARBA00022833"/>
    </source>
</evidence>
<dbReference type="SUPFAM" id="SSF57667">
    <property type="entry name" value="beta-beta-alpha zinc fingers"/>
    <property type="match status" value="1"/>
</dbReference>
<dbReference type="InterPro" id="IPR052035">
    <property type="entry name" value="ZnF_BED_domain_contain"/>
</dbReference>
<evidence type="ECO:0000256" key="5">
    <source>
        <dbReference type="ARBA" id="ARBA00023163"/>
    </source>
</evidence>
<dbReference type="GO" id="GO:0003677">
    <property type="term" value="F:DNA binding"/>
    <property type="evidence" value="ECO:0007669"/>
    <property type="project" value="InterPro"/>
</dbReference>